<sequence>MKPIVAFFLACWILGGSLLPGFGIDQSAHLGDLMEHYQEHKKLDAHLSFVKFLSMHYGADSAHQKRPNHSHRNLPAHSHSVTSYLPTGLLLAVPGIHQLGYQMKATFFWKADLYAFLAVFALINPPQY</sequence>
<reference evidence="1 2" key="1">
    <citation type="submission" date="2018-03" db="EMBL/GenBank/DDBJ databases">
        <title>Genomic Encyclopedia of Archaeal and Bacterial Type Strains, Phase II (KMG-II): from individual species to whole genera.</title>
        <authorList>
            <person name="Goeker M."/>
        </authorList>
    </citation>
    <scope>NUCLEOTIDE SEQUENCE [LARGE SCALE GENOMIC DNA]</scope>
    <source>
        <strain evidence="1 2">DSM 28354</strain>
    </source>
</reference>
<comment type="caution">
    <text evidence="1">The sequence shown here is derived from an EMBL/GenBank/DDBJ whole genome shotgun (WGS) entry which is preliminary data.</text>
</comment>
<evidence type="ECO:0000313" key="2">
    <source>
        <dbReference type="Proteomes" id="UP000238375"/>
    </source>
</evidence>
<keyword evidence="2" id="KW-1185">Reference proteome</keyword>
<protein>
    <submittedName>
        <fullName evidence="1">Uncharacterized protein</fullName>
    </submittedName>
</protein>
<name>A0A2T0TEZ8_9BACT</name>
<gene>
    <name evidence="1" type="ORF">CLV58_103215</name>
</gene>
<accession>A0A2T0TEZ8</accession>
<evidence type="ECO:0000313" key="1">
    <source>
        <dbReference type="EMBL" id="PRY44246.1"/>
    </source>
</evidence>
<dbReference type="OrthoDB" id="825489at2"/>
<dbReference type="Proteomes" id="UP000238375">
    <property type="component" value="Unassembled WGS sequence"/>
</dbReference>
<proteinExistence type="predicted"/>
<dbReference type="AlphaFoldDB" id="A0A2T0TEZ8"/>
<dbReference type="RefSeq" id="WP_106136657.1">
    <property type="nucleotide sequence ID" value="NZ_PVTE01000003.1"/>
</dbReference>
<organism evidence="1 2">
    <name type="scientific">Spirosoma oryzae</name>
    <dbReference type="NCBI Taxonomy" id="1469603"/>
    <lineage>
        <taxon>Bacteria</taxon>
        <taxon>Pseudomonadati</taxon>
        <taxon>Bacteroidota</taxon>
        <taxon>Cytophagia</taxon>
        <taxon>Cytophagales</taxon>
        <taxon>Cytophagaceae</taxon>
        <taxon>Spirosoma</taxon>
    </lineage>
</organism>
<dbReference type="EMBL" id="PVTE01000003">
    <property type="protein sequence ID" value="PRY44246.1"/>
    <property type="molecule type" value="Genomic_DNA"/>
</dbReference>